<dbReference type="EC" id="2.1.2.11" evidence="7"/>
<dbReference type="NCBIfam" id="NF001452">
    <property type="entry name" value="PRK00311.1"/>
    <property type="match status" value="1"/>
</dbReference>
<evidence type="ECO:0000256" key="6">
    <source>
        <dbReference type="ARBA" id="ARBA00056497"/>
    </source>
</evidence>
<dbReference type="GO" id="GO:0000287">
    <property type="term" value="F:magnesium ion binding"/>
    <property type="evidence" value="ECO:0007669"/>
    <property type="project" value="TreeGrafter"/>
</dbReference>
<keyword evidence="7 10" id="KW-0479">Metal-binding</keyword>
<accession>A0A4V0YF15</accession>
<dbReference type="GO" id="GO:0003864">
    <property type="term" value="F:3-methyl-2-oxobutanoate hydroxymethyltransferase activity"/>
    <property type="evidence" value="ECO:0007669"/>
    <property type="project" value="UniProtKB-UniRule"/>
</dbReference>
<dbReference type="GO" id="GO:0032259">
    <property type="term" value="P:methylation"/>
    <property type="evidence" value="ECO:0007669"/>
    <property type="project" value="UniProtKB-KW"/>
</dbReference>
<feature type="binding site" evidence="7 9">
    <location>
        <begin position="47"/>
        <end position="48"/>
    </location>
    <ligand>
        <name>3-methyl-2-oxobutanoate</name>
        <dbReference type="ChEBI" id="CHEBI:11851"/>
    </ligand>
</feature>
<dbReference type="Proteomes" id="UP000293568">
    <property type="component" value="Chromosome"/>
</dbReference>
<dbReference type="GO" id="GO:0015940">
    <property type="term" value="P:pantothenate biosynthetic process"/>
    <property type="evidence" value="ECO:0007669"/>
    <property type="project" value="UniProtKB-UniRule"/>
</dbReference>
<dbReference type="EMBL" id="CP035492">
    <property type="protein sequence ID" value="QAY66131.1"/>
    <property type="molecule type" value="Genomic_DNA"/>
</dbReference>
<dbReference type="InterPro" id="IPR040442">
    <property type="entry name" value="Pyrv_kinase-like_dom_sf"/>
</dbReference>
<proteinExistence type="inferred from homology"/>
<evidence type="ECO:0000256" key="10">
    <source>
        <dbReference type="PIRSR" id="PIRSR000388-3"/>
    </source>
</evidence>
<comment type="similarity">
    <text evidence="2 7">Belongs to the PanB family.</text>
</comment>
<keyword evidence="5 7" id="KW-0808">Transferase</keyword>
<organism evidence="12 13">
    <name type="scientific">Paenibacillus protaetiae</name>
    <dbReference type="NCBI Taxonomy" id="2509456"/>
    <lineage>
        <taxon>Bacteria</taxon>
        <taxon>Bacillati</taxon>
        <taxon>Bacillota</taxon>
        <taxon>Bacilli</taxon>
        <taxon>Bacillales</taxon>
        <taxon>Paenibacillaceae</taxon>
        <taxon>Paenibacillus</taxon>
    </lineage>
</organism>
<evidence type="ECO:0000256" key="9">
    <source>
        <dbReference type="PIRSR" id="PIRSR000388-2"/>
    </source>
</evidence>
<dbReference type="KEGG" id="pprt:ET464_06715"/>
<dbReference type="OrthoDB" id="9781789at2"/>
<evidence type="ECO:0000256" key="3">
    <source>
        <dbReference type="ARBA" id="ARBA00011424"/>
    </source>
</evidence>
<dbReference type="Gene3D" id="3.20.20.60">
    <property type="entry name" value="Phosphoenolpyruvate-binding domains"/>
    <property type="match status" value="1"/>
</dbReference>
<dbReference type="NCBIfam" id="TIGR00222">
    <property type="entry name" value="panB"/>
    <property type="match status" value="1"/>
</dbReference>
<evidence type="ECO:0000256" key="1">
    <source>
        <dbReference type="ARBA" id="ARBA00005033"/>
    </source>
</evidence>
<comment type="pathway">
    <text evidence="1 7">Cofactor biosynthesis; (R)-pantothenate biosynthesis; (R)-pantoate from 3-methyl-2-oxobutanoate: step 1/2.</text>
</comment>
<keyword evidence="12" id="KW-0489">Methyltransferase</keyword>
<dbReference type="AlphaFoldDB" id="A0A4V0YF15"/>
<evidence type="ECO:0000313" key="13">
    <source>
        <dbReference type="Proteomes" id="UP000293568"/>
    </source>
</evidence>
<evidence type="ECO:0000256" key="2">
    <source>
        <dbReference type="ARBA" id="ARBA00008676"/>
    </source>
</evidence>
<feature type="binding site" evidence="7 10">
    <location>
        <position position="47"/>
    </location>
    <ligand>
        <name>Mg(2+)</name>
        <dbReference type="ChEBI" id="CHEBI:18420"/>
    </ligand>
</feature>
<dbReference type="PANTHER" id="PTHR20881">
    <property type="entry name" value="3-METHYL-2-OXOBUTANOATE HYDROXYMETHYLTRANSFERASE"/>
    <property type="match status" value="1"/>
</dbReference>
<feature type="region of interest" description="Disordered" evidence="11">
    <location>
        <begin position="288"/>
        <end position="308"/>
    </location>
</feature>
<feature type="binding site" evidence="7 10">
    <location>
        <position position="86"/>
    </location>
    <ligand>
        <name>Mg(2+)</name>
        <dbReference type="ChEBI" id="CHEBI:18420"/>
    </ligand>
</feature>
<dbReference type="PANTHER" id="PTHR20881:SF0">
    <property type="entry name" value="3-METHYL-2-OXOBUTANOATE HYDROXYMETHYLTRANSFERASE"/>
    <property type="match status" value="1"/>
</dbReference>
<evidence type="ECO:0000256" key="7">
    <source>
        <dbReference type="HAMAP-Rule" id="MF_00156"/>
    </source>
</evidence>
<dbReference type="InterPro" id="IPR015813">
    <property type="entry name" value="Pyrv/PenolPyrv_kinase-like_dom"/>
</dbReference>
<dbReference type="FunFam" id="3.20.20.60:FF:000003">
    <property type="entry name" value="3-methyl-2-oxobutanoate hydroxymethyltransferase"/>
    <property type="match status" value="1"/>
</dbReference>
<sequence>MMRKRLTIAGLKKMKQEHKRISMLTAYDYPSAKLAEEAGIDLILVGDSLGNVVLGYDTTIPVTLEDMIYHTRAVARAAKDTFIVTDMPFMTYGIGRETTLRNAARLMQEGGAQALKLEGGKDIAAEVSALVRAGIPVMGHIGLTPQSVHQLSGYKIQKEAQKLIEDAKALEEAGAFAVVVELVTEPISAAITKELSIPVIGIGAGRECDGQVLVFHDILKYSSPYYDKKFVKTYADIGTTIRDAISSYVSDVKNETFPAEENVFGAVTSGTDTVGSLYGGSVSAADAADQSGTKKEEAATRDFVQNHS</sequence>
<dbReference type="UniPathway" id="UPA00028">
    <property type="reaction ID" value="UER00003"/>
</dbReference>
<protein>
    <recommendedName>
        <fullName evidence="7">3-methyl-2-oxobutanoate hydroxymethyltransferase</fullName>
        <ecNumber evidence="7">2.1.2.11</ecNumber>
    </recommendedName>
    <alternativeName>
        <fullName evidence="7">Ketopantoate hydroxymethyltransferase</fullName>
        <shortName evidence="7">KPHMT</shortName>
    </alternativeName>
</protein>
<comment type="function">
    <text evidence="6 7">Catalyzes the reversible reaction in which hydroxymethyl group from 5,10-methylenetetrahydrofolate is transferred onto alpha-ketoisovalerate to form ketopantoate.</text>
</comment>
<evidence type="ECO:0000256" key="11">
    <source>
        <dbReference type="SAM" id="MobiDB-lite"/>
    </source>
</evidence>
<comment type="subcellular location">
    <subcellularLocation>
        <location evidence="7">Cytoplasm</location>
    </subcellularLocation>
</comment>
<comment type="cofactor">
    <cofactor evidence="7 10">
        <name>Mg(2+)</name>
        <dbReference type="ChEBI" id="CHEBI:18420"/>
    </cofactor>
    <text evidence="7 10">Binds 1 Mg(2+) ion per subunit.</text>
</comment>
<name>A0A4V0YF15_9BACL</name>
<evidence type="ECO:0000256" key="5">
    <source>
        <dbReference type="ARBA" id="ARBA00022679"/>
    </source>
</evidence>
<keyword evidence="7" id="KW-0963">Cytoplasm</keyword>
<feature type="binding site" evidence="7 9">
    <location>
        <position position="86"/>
    </location>
    <ligand>
        <name>3-methyl-2-oxobutanoate</name>
        <dbReference type="ChEBI" id="CHEBI:11851"/>
    </ligand>
</feature>
<dbReference type="GO" id="GO:0005737">
    <property type="term" value="C:cytoplasm"/>
    <property type="evidence" value="ECO:0007669"/>
    <property type="project" value="UniProtKB-SubCell"/>
</dbReference>
<dbReference type="PIRSF" id="PIRSF000388">
    <property type="entry name" value="Pantoate_hydroxy_MeTrfase"/>
    <property type="match status" value="1"/>
</dbReference>
<feature type="binding site" evidence="7 10">
    <location>
        <position position="118"/>
    </location>
    <ligand>
        <name>Mg(2+)</name>
        <dbReference type="ChEBI" id="CHEBI:18420"/>
    </ligand>
</feature>
<keyword evidence="4 7" id="KW-0566">Pantothenate biosynthesis</keyword>
<evidence type="ECO:0000256" key="8">
    <source>
        <dbReference type="PIRSR" id="PIRSR000388-1"/>
    </source>
</evidence>
<feature type="active site" description="Proton acceptor" evidence="7 8">
    <location>
        <position position="181"/>
    </location>
</feature>
<feature type="binding site" evidence="7 9">
    <location>
        <position position="116"/>
    </location>
    <ligand>
        <name>3-methyl-2-oxobutanoate</name>
        <dbReference type="ChEBI" id="CHEBI:11851"/>
    </ligand>
</feature>
<dbReference type="GO" id="GO:0008168">
    <property type="term" value="F:methyltransferase activity"/>
    <property type="evidence" value="ECO:0007669"/>
    <property type="project" value="UniProtKB-KW"/>
</dbReference>
<dbReference type="CDD" id="cd06557">
    <property type="entry name" value="KPHMT-like"/>
    <property type="match status" value="1"/>
</dbReference>
<comment type="catalytic activity">
    <reaction evidence="7">
        <text>(6R)-5,10-methylene-5,6,7,8-tetrahydrofolate + 3-methyl-2-oxobutanoate + H2O = 2-dehydropantoate + (6S)-5,6,7,8-tetrahydrofolate</text>
        <dbReference type="Rhea" id="RHEA:11824"/>
        <dbReference type="ChEBI" id="CHEBI:11561"/>
        <dbReference type="ChEBI" id="CHEBI:11851"/>
        <dbReference type="ChEBI" id="CHEBI:15377"/>
        <dbReference type="ChEBI" id="CHEBI:15636"/>
        <dbReference type="ChEBI" id="CHEBI:57453"/>
        <dbReference type="EC" id="2.1.2.11"/>
    </reaction>
</comment>
<evidence type="ECO:0000256" key="4">
    <source>
        <dbReference type="ARBA" id="ARBA00022655"/>
    </source>
</evidence>
<reference evidence="12 13" key="1">
    <citation type="submission" date="2019-01" db="EMBL/GenBank/DDBJ databases">
        <title>Genome sequencing of strain FW100M-2.</title>
        <authorList>
            <person name="Heo J."/>
            <person name="Kim S.-J."/>
            <person name="Kim J.-S."/>
            <person name="Hong S.-B."/>
            <person name="Kwon S.-W."/>
        </authorList>
    </citation>
    <scope>NUCLEOTIDE SEQUENCE [LARGE SCALE GENOMIC DNA]</scope>
    <source>
        <strain evidence="12 13">FW100M-2</strain>
    </source>
</reference>
<keyword evidence="13" id="KW-1185">Reference proteome</keyword>
<dbReference type="HAMAP" id="MF_00156">
    <property type="entry name" value="PanB"/>
    <property type="match status" value="1"/>
</dbReference>
<keyword evidence="7 10" id="KW-0460">Magnesium</keyword>
<evidence type="ECO:0000313" key="12">
    <source>
        <dbReference type="EMBL" id="QAY66131.1"/>
    </source>
</evidence>
<dbReference type="InterPro" id="IPR003700">
    <property type="entry name" value="Pantoate_hydroxy_MeTrfase"/>
</dbReference>
<dbReference type="Pfam" id="PF02548">
    <property type="entry name" value="Pantoate_transf"/>
    <property type="match status" value="1"/>
</dbReference>
<comment type="subunit">
    <text evidence="3 7">Homodecamer; pentamer of dimers.</text>
</comment>
<gene>
    <name evidence="7 12" type="primary">panB</name>
    <name evidence="12" type="ORF">ET464_06715</name>
</gene>
<dbReference type="SUPFAM" id="SSF51621">
    <property type="entry name" value="Phosphoenolpyruvate/pyruvate domain"/>
    <property type="match status" value="1"/>
</dbReference>